<protein>
    <submittedName>
        <fullName evidence="1">Uncharacterized protein</fullName>
    </submittedName>
</protein>
<dbReference type="InterPro" id="IPR029063">
    <property type="entry name" value="SAM-dependent_MTases_sf"/>
</dbReference>
<keyword evidence="2" id="KW-1185">Reference proteome</keyword>
<dbReference type="AlphaFoldDB" id="A0AAI9UUA9"/>
<dbReference type="Proteomes" id="UP001239795">
    <property type="component" value="Unassembled WGS sequence"/>
</dbReference>
<dbReference type="SUPFAM" id="SSF53335">
    <property type="entry name" value="S-adenosyl-L-methionine-dependent methyltransferases"/>
    <property type="match status" value="1"/>
</dbReference>
<proteinExistence type="predicted"/>
<evidence type="ECO:0000313" key="1">
    <source>
        <dbReference type="EMBL" id="KAK1464874.1"/>
    </source>
</evidence>
<reference evidence="1 2" key="1">
    <citation type="submission" date="2016-10" db="EMBL/GenBank/DDBJ databases">
        <title>The genome sequence of Colletotrichum fioriniae PJ7.</title>
        <authorList>
            <person name="Baroncelli R."/>
        </authorList>
    </citation>
    <scope>NUCLEOTIDE SEQUENCE [LARGE SCALE GENOMIC DNA]</scope>
    <source>
        <strain evidence="1">Col 31</strain>
    </source>
</reference>
<sequence>MEACANFGRDEAPGSSLNAWVRDLGFQNVEHRHYKIPIGPWAKDPSLKDIGMGNLIQMLEGLDAFTLKLFFTALDWTREEALVLLSQVRQEMKACKTHVYLHFHVVYEQKLEQRE</sequence>
<organism evidence="1 2">
    <name type="scientific">Colletotrichum melonis</name>
    <dbReference type="NCBI Taxonomy" id="1209925"/>
    <lineage>
        <taxon>Eukaryota</taxon>
        <taxon>Fungi</taxon>
        <taxon>Dikarya</taxon>
        <taxon>Ascomycota</taxon>
        <taxon>Pezizomycotina</taxon>
        <taxon>Sordariomycetes</taxon>
        <taxon>Hypocreomycetidae</taxon>
        <taxon>Glomerellales</taxon>
        <taxon>Glomerellaceae</taxon>
        <taxon>Colletotrichum</taxon>
        <taxon>Colletotrichum acutatum species complex</taxon>
    </lineage>
</organism>
<accession>A0AAI9UUA9</accession>
<dbReference type="EMBL" id="MLGG01000005">
    <property type="protein sequence ID" value="KAK1464874.1"/>
    <property type="molecule type" value="Genomic_DNA"/>
</dbReference>
<name>A0AAI9UUA9_9PEZI</name>
<comment type="caution">
    <text evidence="1">The sequence shown here is derived from an EMBL/GenBank/DDBJ whole genome shotgun (WGS) entry which is preliminary data.</text>
</comment>
<gene>
    <name evidence="1" type="ORF">CMEL01_12229</name>
</gene>
<evidence type="ECO:0000313" key="2">
    <source>
        <dbReference type="Proteomes" id="UP001239795"/>
    </source>
</evidence>